<dbReference type="RefSeq" id="WP_111539059.1">
    <property type="nucleotide sequence ID" value="NZ_QKZL01000037.1"/>
</dbReference>
<accession>A0A2W7MSW6</accession>
<reference evidence="6 7" key="1">
    <citation type="submission" date="2018-06" db="EMBL/GenBank/DDBJ databases">
        <title>Genomic Encyclopedia of Archaeal and Bacterial Type Strains, Phase II (KMG-II): from individual species to whole genera.</title>
        <authorList>
            <person name="Goeker M."/>
        </authorList>
    </citation>
    <scope>NUCLEOTIDE SEQUENCE [LARGE SCALE GENOMIC DNA]</scope>
    <source>
        <strain evidence="6 7">DSM 22009</strain>
    </source>
</reference>
<protein>
    <submittedName>
        <fullName evidence="6">Nlp family transcriptional regulator</fullName>
    </submittedName>
</protein>
<evidence type="ECO:0000256" key="4">
    <source>
        <dbReference type="ARBA" id="ARBA00023163"/>
    </source>
</evidence>
<dbReference type="Pfam" id="PF13693">
    <property type="entry name" value="HTH_35"/>
    <property type="match status" value="1"/>
</dbReference>
<evidence type="ECO:0000313" key="7">
    <source>
        <dbReference type="Proteomes" id="UP000248916"/>
    </source>
</evidence>
<comment type="caution">
    <text evidence="6">The sequence shown here is derived from an EMBL/GenBank/DDBJ whole genome shotgun (WGS) entry which is preliminary data.</text>
</comment>
<evidence type="ECO:0000256" key="1">
    <source>
        <dbReference type="ARBA" id="ARBA00006157"/>
    </source>
</evidence>
<keyword evidence="3" id="KW-0238">DNA-binding</keyword>
<feature type="domain" description="Ner winged helix-turn-helix DNA-binding" evidence="5">
    <location>
        <begin position="8"/>
        <end position="71"/>
    </location>
</feature>
<evidence type="ECO:0000313" key="6">
    <source>
        <dbReference type="EMBL" id="PZX10950.1"/>
    </source>
</evidence>
<dbReference type="EMBL" id="QKZL01000037">
    <property type="protein sequence ID" value="PZX10950.1"/>
    <property type="molecule type" value="Genomic_DNA"/>
</dbReference>
<dbReference type="Proteomes" id="UP000248916">
    <property type="component" value="Unassembled WGS sequence"/>
</dbReference>
<dbReference type="SUPFAM" id="SSF47413">
    <property type="entry name" value="lambda repressor-like DNA-binding domains"/>
    <property type="match status" value="1"/>
</dbReference>
<comment type="similarity">
    <text evidence="1">Belongs to the ner transcriptional regulatory family.</text>
</comment>
<keyword evidence="4" id="KW-0804">Transcription</keyword>
<evidence type="ECO:0000259" key="5">
    <source>
        <dbReference type="Pfam" id="PF13693"/>
    </source>
</evidence>
<name>A0A2W7MSW6_9RHOB</name>
<evidence type="ECO:0000256" key="2">
    <source>
        <dbReference type="ARBA" id="ARBA00023015"/>
    </source>
</evidence>
<dbReference type="AlphaFoldDB" id="A0A2W7MSW6"/>
<dbReference type="GO" id="GO:0003677">
    <property type="term" value="F:DNA binding"/>
    <property type="evidence" value="ECO:0007669"/>
    <property type="project" value="UniProtKB-KW"/>
</dbReference>
<gene>
    <name evidence="6" type="ORF">LX81_04077</name>
</gene>
<dbReference type="Gene3D" id="1.10.260.40">
    <property type="entry name" value="lambda repressor-like DNA-binding domains"/>
    <property type="match status" value="1"/>
</dbReference>
<dbReference type="InterPro" id="IPR038722">
    <property type="entry name" value="Ner_HTH_dom"/>
</dbReference>
<dbReference type="OrthoDB" id="5405994at2"/>
<proteinExistence type="inferred from homology"/>
<keyword evidence="2" id="KW-0805">Transcription regulation</keyword>
<organism evidence="6 7">
    <name type="scientific">Palleronia aestuarii</name>
    <dbReference type="NCBI Taxonomy" id="568105"/>
    <lineage>
        <taxon>Bacteria</taxon>
        <taxon>Pseudomonadati</taxon>
        <taxon>Pseudomonadota</taxon>
        <taxon>Alphaproteobacteria</taxon>
        <taxon>Rhodobacterales</taxon>
        <taxon>Roseobacteraceae</taxon>
        <taxon>Palleronia</taxon>
    </lineage>
</organism>
<dbReference type="InterPro" id="IPR010982">
    <property type="entry name" value="Lambda_DNA-bd_dom_sf"/>
</dbReference>
<sequence length="74" mass="8427">MIDPQRHETIKRRLKQRGTSLAQVARDLEVLPSTVSIVSQGHRKSDRIQRAIALRLDTTAEALFPEKYSKEDVA</sequence>
<keyword evidence="7" id="KW-1185">Reference proteome</keyword>
<evidence type="ECO:0000256" key="3">
    <source>
        <dbReference type="ARBA" id="ARBA00023125"/>
    </source>
</evidence>